<organism evidence="3 4">
    <name type="scientific">Ferrimonas sediminum</name>
    <dbReference type="NCBI Taxonomy" id="718193"/>
    <lineage>
        <taxon>Bacteria</taxon>
        <taxon>Pseudomonadati</taxon>
        <taxon>Pseudomonadota</taxon>
        <taxon>Gammaproteobacteria</taxon>
        <taxon>Alteromonadales</taxon>
        <taxon>Ferrimonadaceae</taxon>
        <taxon>Ferrimonas</taxon>
    </lineage>
</organism>
<dbReference type="Proteomes" id="UP000199527">
    <property type="component" value="Unassembled WGS sequence"/>
</dbReference>
<feature type="chain" id="PRO_5011764346" evidence="1">
    <location>
        <begin position="21"/>
        <end position="280"/>
    </location>
</feature>
<keyword evidence="1" id="KW-0732">Signal</keyword>
<dbReference type="InterPro" id="IPR052738">
    <property type="entry name" value="ABC-Tungstate_binding"/>
</dbReference>
<sequence>MLYRPLISGLLFLAVMPAQAIECKASYGDGQVEFKLATGSPGELGLLKALADAFNQGHNSRLCWVKAGSGKSLSLLKSGEVDMAMVHAPAAEKRAVEQGWATQRTLIGSNEFYLVGPAGDPAKVSHALSIAQAYQQIADKPALFLSRGDNSGTHKKERMIWEKAQRSPQGKWYRVTGKFMRATLRQANQQQGYFMTDSSTWVAEKAKLDNLKVLFAGDPVLVNTYHALRGVSGNDAALKLSGQFINFVGSNAGQAILTHYGKTAHGAAMYTGIADTTSSH</sequence>
<evidence type="ECO:0000313" key="4">
    <source>
        <dbReference type="Proteomes" id="UP000199527"/>
    </source>
</evidence>
<feature type="signal peptide" evidence="1">
    <location>
        <begin position="1"/>
        <end position="20"/>
    </location>
</feature>
<accession>A0A1G8NQN0</accession>
<protein>
    <submittedName>
        <fullName evidence="3">Tungstate transport system substrate-binding protein</fullName>
    </submittedName>
</protein>
<dbReference type="PANTHER" id="PTHR37945:SF1">
    <property type="entry name" value="EXTRACELLULAR TUNGSTATE BINDING PROTEIN"/>
    <property type="match status" value="1"/>
</dbReference>
<evidence type="ECO:0000256" key="1">
    <source>
        <dbReference type="SAM" id="SignalP"/>
    </source>
</evidence>
<dbReference type="SUPFAM" id="SSF53850">
    <property type="entry name" value="Periplasmic binding protein-like II"/>
    <property type="match status" value="1"/>
</dbReference>
<keyword evidence="4" id="KW-1185">Reference proteome</keyword>
<name>A0A1G8NQN0_9GAMM</name>
<dbReference type="EMBL" id="FNEM01000003">
    <property type="protein sequence ID" value="SDI82472.1"/>
    <property type="molecule type" value="Genomic_DNA"/>
</dbReference>
<proteinExistence type="predicted"/>
<feature type="domain" description="PBP" evidence="2">
    <location>
        <begin position="34"/>
        <end position="232"/>
    </location>
</feature>
<dbReference type="PANTHER" id="PTHR37945">
    <property type="entry name" value="EXTRACELLULAR TUNGSTATE BINDING PROTEIN"/>
    <property type="match status" value="1"/>
</dbReference>
<reference evidence="4" key="1">
    <citation type="submission" date="2016-10" db="EMBL/GenBank/DDBJ databases">
        <authorList>
            <person name="Varghese N."/>
            <person name="Submissions S."/>
        </authorList>
    </citation>
    <scope>NUCLEOTIDE SEQUENCE [LARGE SCALE GENOMIC DNA]</scope>
    <source>
        <strain evidence="4">DSM 23317</strain>
    </source>
</reference>
<dbReference type="Gene3D" id="3.40.190.10">
    <property type="entry name" value="Periplasmic binding protein-like II"/>
    <property type="match status" value="2"/>
</dbReference>
<gene>
    <name evidence="3" type="ORF">SAMN04488540_103199</name>
</gene>
<evidence type="ECO:0000259" key="2">
    <source>
        <dbReference type="Pfam" id="PF12849"/>
    </source>
</evidence>
<evidence type="ECO:0000313" key="3">
    <source>
        <dbReference type="EMBL" id="SDI82472.1"/>
    </source>
</evidence>
<dbReference type="Pfam" id="PF12849">
    <property type="entry name" value="PBP_like_2"/>
    <property type="match status" value="1"/>
</dbReference>
<dbReference type="OrthoDB" id="186379at2"/>
<dbReference type="InterPro" id="IPR024370">
    <property type="entry name" value="PBP_domain"/>
</dbReference>
<dbReference type="AlphaFoldDB" id="A0A1G8NQN0"/>